<organism evidence="1">
    <name type="scientific">marine sediment metagenome</name>
    <dbReference type="NCBI Taxonomy" id="412755"/>
    <lineage>
        <taxon>unclassified sequences</taxon>
        <taxon>metagenomes</taxon>
        <taxon>ecological metagenomes</taxon>
    </lineage>
</organism>
<proteinExistence type="predicted"/>
<dbReference type="Gene3D" id="3.30.450.90">
    <property type="match status" value="1"/>
</dbReference>
<reference evidence="1" key="1">
    <citation type="journal article" date="2014" name="Front. Microbiol.">
        <title>High frequency of phylogenetically diverse reductive dehalogenase-homologous genes in deep subseafloor sedimentary metagenomes.</title>
        <authorList>
            <person name="Kawai M."/>
            <person name="Futagami T."/>
            <person name="Toyoda A."/>
            <person name="Takaki Y."/>
            <person name="Nishi S."/>
            <person name="Hori S."/>
            <person name="Arai W."/>
            <person name="Tsubouchi T."/>
            <person name="Morono Y."/>
            <person name="Uchiyama I."/>
            <person name="Ito T."/>
            <person name="Fujiyama A."/>
            <person name="Inagaki F."/>
            <person name="Takami H."/>
        </authorList>
    </citation>
    <scope>NUCLEOTIDE SEQUENCE</scope>
    <source>
        <strain evidence="1">Expedition CK06-06</strain>
    </source>
</reference>
<accession>X1RUV9</accession>
<dbReference type="EMBL" id="BARW01002665">
    <property type="protein sequence ID" value="GAI59294.1"/>
    <property type="molecule type" value="Genomic_DNA"/>
</dbReference>
<evidence type="ECO:0000313" key="1">
    <source>
        <dbReference type="EMBL" id="GAI59294.1"/>
    </source>
</evidence>
<comment type="caution">
    <text evidence="1">The sequence shown here is derived from an EMBL/GenBank/DDBJ whole genome shotgun (WGS) entry which is preliminary data.</text>
</comment>
<name>X1RUV9_9ZZZZ</name>
<dbReference type="AlphaFoldDB" id="X1RUV9"/>
<sequence>MILDTIFGLLHIEPISDRIIDKFSKFFLILNSLGKEEFSHMDIRELLTITKERDASDLHITIGVPPILRING</sequence>
<gene>
    <name evidence="1" type="ORF">S12H4_07282</name>
</gene>
<feature type="non-terminal residue" evidence="1">
    <location>
        <position position="72"/>
    </location>
</feature>
<protein>
    <recommendedName>
        <fullName evidence="2">Bacterial type II secretion system protein E domain-containing protein</fullName>
    </recommendedName>
</protein>
<evidence type="ECO:0008006" key="2">
    <source>
        <dbReference type="Google" id="ProtNLM"/>
    </source>
</evidence>